<dbReference type="Gene3D" id="3.10.129.10">
    <property type="entry name" value="Hotdog Thioesterase"/>
    <property type="match status" value="1"/>
</dbReference>
<dbReference type="EMBL" id="FOCW01000001">
    <property type="protein sequence ID" value="SEN35564.1"/>
    <property type="molecule type" value="Genomic_DNA"/>
</dbReference>
<dbReference type="CDD" id="cd03443">
    <property type="entry name" value="PaaI_thioesterase"/>
    <property type="match status" value="1"/>
</dbReference>
<sequence>MSAGSLEKAGAAEREVASAQSESEVSPDTESATATRINVPHIPFVEHLGIVTEMSANGESRLRYTPQPEHLNSFNVVHGGVCMTLLDVTLAASARCLEPNMGVVTIEMKTSFMQPAQGTLTGKGRLIHRTATMAFTEGTLYNEAGKPCAHATGTFKFVRKLAVGSKKAQELHLPKEMDQVISTD</sequence>
<accession>A0A1H8FVL1</accession>
<dbReference type="STRING" id="1121117.SAMN02745977_01197"/>
<evidence type="ECO:0000313" key="6">
    <source>
        <dbReference type="Proteomes" id="UP000199531"/>
    </source>
</evidence>
<comment type="similarity">
    <text evidence="1">Belongs to the thioesterase PaaI family.</text>
</comment>
<feature type="domain" description="Thioesterase" evidence="4">
    <location>
        <begin position="74"/>
        <end position="148"/>
    </location>
</feature>
<proteinExistence type="inferred from homology"/>
<reference evidence="5 6" key="1">
    <citation type="submission" date="2016-10" db="EMBL/GenBank/DDBJ databases">
        <authorList>
            <person name="de Groot N.N."/>
        </authorList>
    </citation>
    <scope>NUCLEOTIDE SEQUENCE [LARGE SCALE GENOMIC DNA]</scope>
    <source>
        <strain evidence="5 6">DSM 15123</strain>
    </source>
</reference>
<evidence type="ECO:0000256" key="3">
    <source>
        <dbReference type="SAM" id="MobiDB-lite"/>
    </source>
</evidence>
<keyword evidence="2" id="KW-0378">Hydrolase</keyword>
<dbReference type="OrthoDB" id="4717506at2"/>
<organism evidence="5 6">
    <name type="scientific">Brachymonas denitrificans DSM 15123</name>
    <dbReference type="NCBI Taxonomy" id="1121117"/>
    <lineage>
        <taxon>Bacteria</taxon>
        <taxon>Pseudomonadati</taxon>
        <taxon>Pseudomonadota</taxon>
        <taxon>Betaproteobacteria</taxon>
        <taxon>Burkholderiales</taxon>
        <taxon>Comamonadaceae</taxon>
        <taxon>Brachymonas</taxon>
    </lineage>
</organism>
<protein>
    <submittedName>
        <fullName evidence="5">Uncharacterized domain 1-containing protein</fullName>
    </submittedName>
</protein>
<dbReference type="SUPFAM" id="SSF54637">
    <property type="entry name" value="Thioesterase/thiol ester dehydrase-isomerase"/>
    <property type="match status" value="1"/>
</dbReference>
<evidence type="ECO:0000256" key="2">
    <source>
        <dbReference type="ARBA" id="ARBA00022801"/>
    </source>
</evidence>
<evidence type="ECO:0000256" key="1">
    <source>
        <dbReference type="ARBA" id="ARBA00008324"/>
    </source>
</evidence>
<feature type="region of interest" description="Disordered" evidence="3">
    <location>
        <begin position="1"/>
        <end position="38"/>
    </location>
</feature>
<dbReference type="GO" id="GO:0047617">
    <property type="term" value="F:fatty acyl-CoA hydrolase activity"/>
    <property type="evidence" value="ECO:0007669"/>
    <property type="project" value="InterPro"/>
</dbReference>
<evidence type="ECO:0000259" key="4">
    <source>
        <dbReference type="Pfam" id="PF03061"/>
    </source>
</evidence>
<dbReference type="InterPro" id="IPR006683">
    <property type="entry name" value="Thioestr_dom"/>
</dbReference>
<evidence type="ECO:0000313" key="5">
    <source>
        <dbReference type="EMBL" id="SEN35564.1"/>
    </source>
</evidence>
<dbReference type="NCBIfam" id="TIGR00369">
    <property type="entry name" value="unchar_dom_1"/>
    <property type="match status" value="1"/>
</dbReference>
<gene>
    <name evidence="5" type="ORF">SAMN02745977_01197</name>
</gene>
<dbReference type="AlphaFoldDB" id="A0A1H8FVL1"/>
<dbReference type="RefSeq" id="WP_091815026.1">
    <property type="nucleotide sequence ID" value="NZ_FOCW01000001.1"/>
</dbReference>
<dbReference type="InterPro" id="IPR029069">
    <property type="entry name" value="HotDog_dom_sf"/>
</dbReference>
<dbReference type="PANTHER" id="PTHR21660:SF1">
    <property type="entry name" value="ACYL-COENZYME A THIOESTERASE 13"/>
    <property type="match status" value="1"/>
</dbReference>
<dbReference type="PANTHER" id="PTHR21660">
    <property type="entry name" value="THIOESTERASE SUPERFAMILY MEMBER-RELATED"/>
    <property type="match status" value="1"/>
</dbReference>
<keyword evidence="6" id="KW-1185">Reference proteome</keyword>
<dbReference type="Proteomes" id="UP000199531">
    <property type="component" value="Unassembled WGS sequence"/>
</dbReference>
<name>A0A1H8FVL1_9BURK</name>
<dbReference type="InterPro" id="IPR003736">
    <property type="entry name" value="PAAI_dom"/>
</dbReference>
<dbReference type="InterPro" id="IPR039298">
    <property type="entry name" value="ACOT13"/>
</dbReference>
<feature type="compositionally biased region" description="Low complexity" evidence="3">
    <location>
        <begin position="17"/>
        <end position="26"/>
    </location>
</feature>
<dbReference type="Pfam" id="PF03061">
    <property type="entry name" value="4HBT"/>
    <property type="match status" value="1"/>
</dbReference>